<evidence type="ECO:0000256" key="2">
    <source>
        <dbReference type="ARBA" id="ARBA00022448"/>
    </source>
</evidence>
<evidence type="ECO:0000256" key="1">
    <source>
        <dbReference type="ARBA" id="ARBA00009521"/>
    </source>
</evidence>
<evidence type="ECO:0000256" key="4">
    <source>
        <dbReference type="ARBA" id="ARBA00022692"/>
    </source>
</evidence>
<organism evidence="11 12">
    <name type="scientific">Bradyrhizobium denitrificans</name>
    <dbReference type="NCBI Taxonomy" id="2734912"/>
    <lineage>
        <taxon>Bacteria</taxon>
        <taxon>Pseudomonadati</taxon>
        <taxon>Pseudomonadota</taxon>
        <taxon>Alphaproteobacteria</taxon>
        <taxon>Hyphomicrobiales</taxon>
        <taxon>Nitrobacteraceae</taxon>
        <taxon>Bradyrhizobium</taxon>
    </lineage>
</organism>
<keyword evidence="5 10" id="KW-0732">Signal</keyword>
<keyword evidence="4 10" id="KW-0812">Transmembrane</keyword>
<comment type="domain">
    <text evidence="10">Consists of 16-stranded beta-barrel sheets, with large surface-exposed loops, that form a transmembrane pore at the center of each barrel. The pore is partially ocluded by a peptide loop that folds into the pore lumen.</text>
</comment>
<keyword evidence="3 10" id="KW-1134">Transmembrane beta strand</keyword>
<evidence type="ECO:0000313" key="12">
    <source>
        <dbReference type="Proteomes" id="UP001314635"/>
    </source>
</evidence>
<feature type="chain" id="PRO_5045005599" description="Porin" evidence="10">
    <location>
        <begin position="24"/>
        <end position="519"/>
    </location>
</feature>
<protein>
    <recommendedName>
        <fullName evidence="10">Porin</fullName>
    </recommendedName>
</protein>
<feature type="signal peptide" evidence="10">
    <location>
        <begin position="1"/>
        <end position="23"/>
    </location>
</feature>
<evidence type="ECO:0000256" key="3">
    <source>
        <dbReference type="ARBA" id="ARBA00022452"/>
    </source>
</evidence>
<comment type="subcellular location">
    <subcellularLocation>
        <location evidence="10">Cell outer membrane</location>
        <topology evidence="10">Multi-pass membrane protein</topology>
    </subcellularLocation>
</comment>
<dbReference type="Pfam" id="PF02530">
    <property type="entry name" value="Porin_2"/>
    <property type="match status" value="1"/>
</dbReference>
<evidence type="ECO:0000313" key="11">
    <source>
        <dbReference type="EMBL" id="MBR1138732.1"/>
    </source>
</evidence>
<evidence type="ECO:0000256" key="7">
    <source>
        <dbReference type="ARBA" id="ARBA00023114"/>
    </source>
</evidence>
<dbReference type="EMBL" id="JAFCLK010000023">
    <property type="protein sequence ID" value="MBR1138732.1"/>
    <property type="molecule type" value="Genomic_DNA"/>
</dbReference>
<keyword evidence="6 10" id="KW-0406">Ion transport</keyword>
<comment type="function">
    <text evidence="10">Forms passive diffusion pores that allow small molecular weight hydrophilic materials across the outer membrane.</text>
</comment>
<keyword evidence="2 10" id="KW-0813">Transport</keyword>
<keyword evidence="12" id="KW-1185">Reference proteome</keyword>
<dbReference type="InterPro" id="IPR003684">
    <property type="entry name" value="Porin_alphabac"/>
</dbReference>
<evidence type="ECO:0000256" key="6">
    <source>
        <dbReference type="ARBA" id="ARBA00023065"/>
    </source>
</evidence>
<keyword evidence="9 10" id="KW-0998">Cell outer membrane</keyword>
<keyword evidence="7 10" id="KW-0626">Porin</keyword>
<evidence type="ECO:0000256" key="8">
    <source>
        <dbReference type="ARBA" id="ARBA00023136"/>
    </source>
</evidence>
<evidence type="ECO:0000256" key="5">
    <source>
        <dbReference type="ARBA" id="ARBA00022729"/>
    </source>
</evidence>
<reference evidence="12" key="1">
    <citation type="journal article" date="2021" name="ISME J.">
        <title>Evolutionary origin and ecological implication of a unique nif island in free-living Bradyrhizobium lineages.</title>
        <authorList>
            <person name="Tao J."/>
        </authorList>
    </citation>
    <scope>NUCLEOTIDE SEQUENCE [LARGE SCALE GENOMIC DNA]</scope>
    <source>
        <strain evidence="12">SZCCT0094</strain>
    </source>
</reference>
<evidence type="ECO:0000256" key="10">
    <source>
        <dbReference type="RuleBase" id="RU364005"/>
    </source>
</evidence>
<dbReference type="Proteomes" id="UP001314635">
    <property type="component" value="Unassembled WGS sequence"/>
</dbReference>
<evidence type="ECO:0000256" key="9">
    <source>
        <dbReference type="ARBA" id="ARBA00023237"/>
    </source>
</evidence>
<comment type="similarity">
    <text evidence="1 10">Belongs to the alphaproteobacteria porin family.</text>
</comment>
<keyword evidence="8 10" id="KW-0472">Membrane</keyword>
<dbReference type="RefSeq" id="WP_211400748.1">
    <property type="nucleotide sequence ID" value="NZ_JAFCLK010000023.1"/>
</dbReference>
<sequence length="519" mass="53762">MKTVKSLVLGSAAALLAMSGAQAADLPIKAKAVEYVKVCSLYGAGFYYIPGTDTCIKLGGYLRVEAGLGTNSLYNWASGAPAGAHNRLSNYYTARAREDLNIDTRTATEYGVVRTFFDATFSWTTGGYTGTGSAAGATAYSTAIGLNAAGTATAGAASVNPTDGGVAGGSLGVYYAFIQFAGFTMGKAVSQFDAPWQNYPGNNYDGLWGGGGTVTGVNQFSYTADFGQGITVSVSAEDATQYYQAGNLNLSGASGAGMIGGAYGANAIGGTRSPNLVGQLRIDQAWGLFQLSVAAHDNHVGYYGASETSGAPADKWGWAVQGALSIKNIPTGPGDTINIQGVYTDGATRYNAQSLAPVSYSIYGGSNVAGAYGSIAFANAPDTVFVTNGAQESVKTWGFRGAYTHNWNAAWNTAIYGSYAQVKYGTVGTAAICANATALLGLVGTCNPNFDISTIGLITRWTPVKNLTFSADFAYSQLDQKYSGTIAARASAGNAKPAGIYELKDQNSMTLLIRAQRNW</sequence>
<comment type="caution">
    <text evidence="11">The sequence shown here is derived from an EMBL/GenBank/DDBJ whole genome shotgun (WGS) entry which is preliminary data.</text>
</comment>
<proteinExistence type="inferred from homology"/>
<accession>A0ABS5GBP5</accession>
<name>A0ABS5GBP5_9BRAD</name>
<gene>
    <name evidence="11" type="ORF">JQ619_23485</name>
</gene>